<gene>
    <name evidence="2" type="ORF">METZ01_LOCUS328262</name>
</gene>
<accession>A0A382PRZ9</accession>
<feature type="region of interest" description="Disordered" evidence="1">
    <location>
        <begin position="1"/>
        <end position="28"/>
    </location>
</feature>
<reference evidence="2" key="1">
    <citation type="submission" date="2018-05" db="EMBL/GenBank/DDBJ databases">
        <authorList>
            <person name="Lanie J.A."/>
            <person name="Ng W.-L."/>
            <person name="Kazmierczak K.M."/>
            <person name="Andrzejewski T.M."/>
            <person name="Davidsen T.M."/>
            <person name="Wayne K.J."/>
            <person name="Tettelin H."/>
            <person name="Glass J.I."/>
            <person name="Rusch D."/>
            <person name="Podicherti R."/>
            <person name="Tsui H.-C.T."/>
            <person name="Winkler M.E."/>
        </authorList>
    </citation>
    <scope>NUCLEOTIDE SEQUENCE</scope>
</reference>
<proteinExistence type="predicted"/>
<evidence type="ECO:0000256" key="1">
    <source>
        <dbReference type="SAM" id="MobiDB-lite"/>
    </source>
</evidence>
<protein>
    <submittedName>
        <fullName evidence="2">Uncharacterized protein</fullName>
    </submittedName>
</protein>
<name>A0A382PRZ9_9ZZZZ</name>
<dbReference type="EMBL" id="UINC01108933">
    <property type="protein sequence ID" value="SVC75408.1"/>
    <property type="molecule type" value="Genomic_DNA"/>
</dbReference>
<organism evidence="2">
    <name type="scientific">marine metagenome</name>
    <dbReference type="NCBI Taxonomy" id="408172"/>
    <lineage>
        <taxon>unclassified sequences</taxon>
        <taxon>metagenomes</taxon>
        <taxon>ecological metagenomes</taxon>
    </lineage>
</organism>
<sequence length="42" mass="5097">MKIRNFVSKHDHNKGGAHKSKKDYSRKKLKKRLKKYLKWLGD</sequence>
<dbReference type="AlphaFoldDB" id="A0A382PRZ9"/>
<evidence type="ECO:0000313" key="2">
    <source>
        <dbReference type="EMBL" id="SVC75408.1"/>
    </source>
</evidence>
<feature type="compositionally biased region" description="Basic residues" evidence="1">
    <location>
        <begin position="15"/>
        <end position="28"/>
    </location>
</feature>